<accession>A0A2A2H7R3</accession>
<organism evidence="2 3">
    <name type="scientific">Methanobacterium bryantii</name>
    <dbReference type="NCBI Taxonomy" id="2161"/>
    <lineage>
        <taxon>Archaea</taxon>
        <taxon>Methanobacteriati</taxon>
        <taxon>Methanobacteriota</taxon>
        <taxon>Methanomada group</taxon>
        <taxon>Methanobacteria</taxon>
        <taxon>Methanobacteriales</taxon>
        <taxon>Methanobacteriaceae</taxon>
        <taxon>Methanobacterium</taxon>
    </lineage>
</organism>
<protein>
    <recommendedName>
        <fullName evidence="4">Adhesin</fullName>
    </recommendedName>
</protein>
<evidence type="ECO:0000313" key="2">
    <source>
        <dbReference type="EMBL" id="PAV05442.1"/>
    </source>
</evidence>
<dbReference type="OrthoDB" id="75202at2157"/>
<evidence type="ECO:0008006" key="4">
    <source>
        <dbReference type="Google" id="ProtNLM"/>
    </source>
</evidence>
<keyword evidence="1" id="KW-1133">Transmembrane helix</keyword>
<feature type="transmembrane region" description="Helical" evidence="1">
    <location>
        <begin position="7"/>
        <end position="28"/>
    </location>
</feature>
<keyword evidence="1" id="KW-0472">Membrane</keyword>
<name>A0A2A2H7R3_METBR</name>
<comment type="caution">
    <text evidence="2">The sequence shown here is derived from an EMBL/GenBank/DDBJ whole genome shotgun (WGS) entry which is preliminary data.</text>
</comment>
<keyword evidence="3" id="KW-1185">Reference proteome</keyword>
<sequence length="236" mass="26318">MNKKGIIGITVLLVVVFAVSFVISSSYLKNNNTSILTTSAGGSYSLGSNERGYVVKEGPYGNVSSPVKIAYITGVHPLESKSHKAAIDAIKTQNKSLHYCYYIYKINVTKDAADYDKGRMNGQLLANQYVVPDIKSQNFQLAIDIHSNEGHYLEKRFIFAPQEEKRSKSIALMIKNKIPWMVYYNPSPQTSPQYVTIPLINAGIPAVLYETYVNDSYAFTKEHADEFVSAVDNLKL</sequence>
<dbReference type="Proteomes" id="UP000217784">
    <property type="component" value="Unassembled WGS sequence"/>
</dbReference>
<reference evidence="2 3" key="1">
    <citation type="journal article" date="2017" name="BMC Genomics">
        <title>Genomic analysis of methanogenic archaea reveals a shift towards energy conservation.</title>
        <authorList>
            <person name="Gilmore S.P."/>
            <person name="Henske J.K."/>
            <person name="Sexton J.A."/>
            <person name="Solomon K.V."/>
            <person name="Seppala S."/>
            <person name="Yoo J.I."/>
            <person name="Huyett L.M."/>
            <person name="Pressman A."/>
            <person name="Cogan J.Z."/>
            <person name="Kivenson V."/>
            <person name="Peng X."/>
            <person name="Tan Y."/>
            <person name="Valentine D.L."/>
            <person name="O'Malley M.A."/>
        </authorList>
    </citation>
    <scope>NUCLEOTIDE SEQUENCE [LARGE SCALE GENOMIC DNA]</scope>
    <source>
        <strain evidence="2 3">M.o.H.</strain>
    </source>
</reference>
<keyword evidence="1" id="KW-0812">Transmembrane</keyword>
<dbReference type="RefSeq" id="WP_095651995.1">
    <property type="nucleotide sequence ID" value="NZ_LMVM01000005.1"/>
</dbReference>
<proteinExistence type="predicted"/>
<evidence type="ECO:0000256" key="1">
    <source>
        <dbReference type="SAM" id="Phobius"/>
    </source>
</evidence>
<gene>
    <name evidence="2" type="ORF">ASJ80_09325</name>
</gene>
<dbReference type="EMBL" id="LMVM01000005">
    <property type="protein sequence ID" value="PAV05442.1"/>
    <property type="molecule type" value="Genomic_DNA"/>
</dbReference>
<evidence type="ECO:0000313" key="3">
    <source>
        <dbReference type="Proteomes" id="UP000217784"/>
    </source>
</evidence>
<dbReference type="AlphaFoldDB" id="A0A2A2H7R3"/>